<dbReference type="AlphaFoldDB" id="A0A917F866"/>
<evidence type="ECO:0000313" key="2">
    <source>
        <dbReference type="Proteomes" id="UP000637643"/>
    </source>
</evidence>
<keyword evidence="2" id="KW-1185">Reference proteome</keyword>
<organism evidence="1 2">
    <name type="scientific">Paenibacillus albidus</name>
    <dbReference type="NCBI Taxonomy" id="2041023"/>
    <lineage>
        <taxon>Bacteria</taxon>
        <taxon>Bacillati</taxon>
        <taxon>Bacillota</taxon>
        <taxon>Bacilli</taxon>
        <taxon>Bacillales</taxon>
        <taxon>Paenibacillaceae</taxon>
        <taxon>Paenibacillus</taxon>
    </lineage>
</organism>
<evidence type="ECO:0008006" key="3">
    <source>
        <dbReference type="Google" id="ProtNLM"/>
    </source>
</evidence>
<reference evidence="1" key="1">
    <citation type="journal article" date="2014" name="Int. J. Syst. Evol. Microbiol.">
        <title>Complete genome sequence of Corynebacterium casei LMG S-19264T (=DSM 44701T), isolated from a smear-ripened cheese.</title>
        <authorList>
            <consortium name="US DOE Joint Genome Institute (JGI-PGF)"/>
            <person name="Walter F."/>
            <person name="Albersmeier A."/>
            <person name="Kalinowski J."/>
            <person name="Ruckert C."/>
        </authorList>
    </citation>
    <scope>NUCLEOTIDE SEQUENCE</scope>
    <source>
        <strain evidence="1">CGMCC 1.16134</strain>
    </source>
</reference>
<dbReference type="PANTHER" id="PTHR43283">
    <property type="entry name" value="BETA-LACTAMASE-RELATED"/>
    <property type="match status" value="1"/>
</dbReference>
<reference evidence="1" key="2">
    <citation type="submission" date="2020-09" db="EMBL/GenBank/DDBJ databases">
        <authorList>
            <person name="Sun Q."/>
            <person name="Zhou Y."/>
        </authorList>
    </citation>
    <scope>NUCLEOTIDE SEQUENCE</scope>
    <source>
        <strain evidence="1">CGMCC 1.16134</strain>
    </source>
</reference>
<comment type="caution">
    <text evidence="1">The sequence shown here is derived from an EMBL/GenBank/DDBJ whole genome shotgun (WGS) entry which is preliminary data.</text>
</comment>
<dbReference type="SUPFAM" id="SSF56601">
    <property type="entry name" value="beta-lactamase/transpeptidase-like"/>
    <property type="match status" value="1"/>
</dbReference>
<proteinExistence type="predicted"/>
<dbReference type="RefSeq" id="WP_308424194.1">
    <property type="nucleotide sequence ID" value="NZ_BMKR01000001.1"/>
</dbReference>
<dbReference type="Gene3D" id="3.40.710.10">
    <property type="entry name" value="DD-peptidase/beta-lactamase superfamily"/>
    <property type="match status" value="1"/>
</dbReference>
<name>A0A917F866_9BACL</name>
<evidence type="ECO:0000313" key="1">
    <source>
        <dbReference type="EMBL" id="GGF59352.1"/>
    </source>
</evidence>
<sequence>MGQTVRDYLVPRLFTPLGIENVLWEATPQGYTLGCAGLALSTEELSRFGQLLLQQGAWNGRQLIPSAWIDYVTQKQIGTDATGDWGQGYGAQFWMCTHGAYRADGAHGQLCLVLPEAEAVIAINSAEDRMQDILDTVWEEIWPLL</sequence>
<dbReference type="InterPro" id="IPR012338">
    <property type="entry name" value="Beta-lactam/transpept-like"/>
</dbReference>
<protein>
    <recommendedName>
        <fullName evidence="3">Class C beta-lactamase-related serine hydrolase</fullName>
    </recommendedName>
</protein>
<dbReference type="PANTHER" id="PTHR43283:SF7">
    <property type="entry name" value="BETA-LACTAMASE-RELATED DOMAIN-CONTAINING PROTEIN"/>
    <property type="match status" value="1"/>
</dbReference>
<accession>A0A917F866</accession>
<gene>
    <name evidence="1" type="ORF">GCM10010912_00660</name>
</gene>
<dbReference type="Proteomes" id="UP000637643">
    <property type="component" value="Unassembled WGS sequence"/>
</dbReference>
<dbReference type="EMBL" id="BMKR01000001">
    <property type="protein sequence ID" value="GGF59352.1"/>
    <property type="molecule type" value="Genomic_DNA"/>
</dbReference>
<dbReference type="InterPro" id="IPR050789">
    <property type="entry name" value="Diverse_Enzym_Activities"/>
</dbReference>